<sequence length="704" mass="76356">MTVFFRAATAAFFAVSAITNFASAQEVTDASATVTSATAPDTTEPINYFARDTLRIRTVACPFKGEVQYKDGEISCYQLEVPENREKPDSRMIELQFIKLAARKPEKWDNEEDGDWFKRADPIIYFTGGPGAKALGYVKRFQNHGARDVRDLYILEQRGIGWSSDFCLDYPLFDPSHANTPEWNEYQLAGVKSMEACFAKASAAGVDLSGYNTIENARDARALRMALGYDEWNVWGISYGSILGQAYLKEDPEGIRAAVIDAIVPLRQDATFHNIARYYDRDLTMLQEICEADDECARNFPNFKERLKGAIEKVADSPIIIDDAIDAELFPTGKGYFFHDIIGALPFILFYEQDNYPSLPAMIDALARMVEEEDYGRLRILTAGGPGGGVGFDISQGMYDAISCNDGWHPQMKAAFQEDIADYPALGKIFGSLDVVDKMASVCEKYGANARPATDYLPVETDIRTLIVEGAMDPITPPPLAQDILSGFSNGTYVEFAYAGHGPTRSVECAGDFLTKFYDNPDSELDTSCPEGMEAPEFNGPLFTTDGLIKLATVMSEEPKKIVVPALWAGLPAFVLIFGAIVYTLAPVARLINGAGAMTTGGARVIAWVTALAGAAAIGGIAAGGAVTADANGLLLLFGLPGWTKGFAMAGLAAGPLGLLLLLLTMKARMRMPLPIGVFLGLLLTGLSGIALASWLSVWGFMPF</sequence>
<dbReference type="GO" id="GO:0004177">
    <property type="term" value="F:aminopeptidase activity"/>
    <property type="evidence" value="ECO:0007669"/>
    <property type="project" value="UniProtKB-EC"/>
</dbReference>
<dbReference type="PANTHER" id="PTHR43722:SF1">
    <property type="entry name" value="PROLINE IMINOPEPTIDASE"/>
    <property type="match status" value="1"/>
</dbReference>
<organism evidence="6 7">
    <name type="scientific">Hyphococcus flavus</name>
    <dbReference type="NCBI Taxonomy" id="1866326"/>
    <lineage>
        <taxon>Bacteria</taxon>
        <taxon>Pseudomonadati</taxon>
        <taxon>Pseudomonadota</taxon>
        <taxon>Alphaproteobacteria</taxon>
        <taxon>Parvularculales</taxon>
        <taxon>Parvularculaceae</taxon>
        <taxon>Hyphococcus</taxon>
    </lineage>
</organism>
<evidence type="ECO:0000256" key="2">
    <source>
        <dbReference type="SAM" id="Phobius"/>
    </source>
</evidence>
<keyword evidence="2" id="KW-1133">Transmembrane helix</keyword>
<dbReference type="Gene3D" id="3.40.50.1820">
    <property type="entry name" value="alpha/beta hydrolase"/>
    <property type="match status" value="1"/>
</dbReference>
<feature type="transmembrane region" description="Helical" evidence="2">
    <location>
        <begin position="562"/>
        <end position="585"/>
    </location>
</feature>
<keyword evidence="3" id="KW-0732">Signal</keyword>
<name>A0AAF0CGS3_9PROT</name>
<keyword evidence="6" id="KW-0378">Hydrolase</keyword>
<evidence type="ECO:0000256" key="1">
    <source>
        <dbReference type="ARBA" id="ARBA00021843"/>
    </source>
</evidence>
<feature type="signal peptide" evidence="3">
    <location>
        <begin position="1"/>
        <end position="24"/>
    </location>
</feature>
<evidence type="ECO:0000256" key="3">
    <source>
        <dbReference type="SAM" id="SignalP"/>
    </source>
</evidence>
<feature type="transmembrane region" description="Helical" evidence="2">
    <location>
        <begin position="678"/>
        <end position="702"/>
    </location>
</feature>
<dbReference type="GO" id="GO:0006508">
    <property type="term" value="P:proteolysis"/>
    <property type="evidence" value="ECO:0007669"/>
    <property type="project" value="InterPro"/>
</dbReference>
<dbReference type="RefSeq" id="WP_274494492.1">
    <property type="nucleotide sequence ID" value="NZ_CP118166.1"/>
</dbReference>
<feature type="transmembrane region" description="Helical" evidence="2">
    <location>
        <begin position="605"/>
        <end position="627"/>
    </location>
</feature>
<evidence type="ECO:0000313" key="6">
    <source>
        <dbReference type="EMBL" id="WDI32563.1"/>
    </source>
</evidence>
<protein>
    <recommendedName>
        <fullName evidence="1">Proline iminopeptidase</fullName>
    </recommendedName>
</protein>
<keyword evidence="7" id="KW-1185">Reference proteome</keyword>
<keyword evidence="2" id="KW-0472">Membrane</keyword>
<dbReference type="InterPro" id="IPR000073">
    <property type="entry name" value="AB_hydrolase_1"/>
</dbReference>
<evidence type="ECO:0000259" key="4">
    <source>
        <dbReference type="Pfam" id="PF00561"/>
    </source>
</evidence>
<dbReference type="InterPro" id="IPR029058">
    <property type="entry name" value="AB_hydrolase_fold"/>
</dbReference>
<feature type="domain" description="Peptidase S33 tripeptidyl aminopeptidase-like C-terminal" evidence="5">
    <location>
        <begin position="439"/>
        <end position="529"/>
    </location>
</feature>
<evidence type="ECO:0000259" key="5">
    <source>
        <dbReference type="Pfam" id="PF08386"/>
    </source>
</evidence>
<evidence type="ECO:0000313" key="7">
    <source>
        <dbReference type="Proteomes" id="UP001214043"/>
    </source>
</evidence>
<reference evidence="6" key="1">
    <citation type="submission" date="2023-02" db="EMBL/GenBank/DDBJ databases">
        <title>Genome sequence of Hyphococcus flavus.</title>
        <authorList>
            <person name="Rong J.-C."/>
            <person name="Zhao Q."/>
            <person name="Yi M."/>
            <person name="Wu J.-Y."/>
        </authorList>
    </citation>
    <scope>NUCLEOTIDE SEQUENCE</scope>
    <source>
        <strain evidence="6">MCCC 1K03223</strain>
    </source>
</reference>
<accession>A0AAF0CGS3</accession>
<dbReference type="Proteomes" id="UP001214043">
    <property type="component" value="Chromosome"/>
</dbReference>
<proteinExistence type="predicted"/>
<dbReference type="GO" id="GO:0005737">
    <property type="term" value="C:cytoplasm"/>
    <property type="evidence" value="ECO:0007669"/>
    <property type="project" value="InterPro"/>
</dbReference>
<dbReference type="AlphaFoldDB" id="A0AAF0CGS3"/>
<dbReference type="KEGG" id="hfl:PUV54_05060"/>
<dbReference type="Pfam" id="PF08386">
    <property type="entry name" value="Abhydrolase_4"/>
    <property type="match status" value="1"/>
</dbReference>
<keyword evidence="2" id="KW-0812">Transmembrane</keyword>
<dbReference type="InterPro" id="IPR005944">
    <property type="entry name" value="Pro_iminopeptidase"/>
</dbReference>
<gene>
    <name evidence="6" type="ORF">PUV54_05060</name>
</gene>
<dbReference type="SUPFAM" id="SSF53474">
    <property type="entry name" value="alpha/beta-Hydrolases"/>
    <property type="match status" value="1"/>
</dbReference>
<dbReference type="PANTHER" id="PTHR43722">
    <property type="entry name" value="PROLINE IMINOPEPTIDASE"/>
    <property type="match status" value="1"/>
</dbReference>
<dbReference type="InterPro" id="IPR013595">
    <property type="entry name" value="Pept_S33_TAP-like_C"/>
</dbReference>
<feature type="chain" id="PRO_5042011613" description="Proline iminopeptidase" evidence="3">
    <location>
        <begin position="25"/>
        <end position="704"/>
    </location>
</feature>
<dbReference type="EMBL" id="CP118166">
    <property type="protein sequence ID" value="WDI32563.1"/>
    <property type="molecule type" value="Genomic_DNA"/>
</dbReference>
<feature type="transmembrane region" description="Helical" evidence="2">
    <location>
        <begin position="647"/>
        <end position="666"/>
    </location>
</feature>
<feature type="domain" description="AB hydrolase-1" evidence="4">
    <location>
        <begin position="122"/>
        <end position="267"/>
    </location>
</feature>
<dbReference type="Pfam" id="PF00561">
    <property type="entry name" value="Abhydrolase_1"/>
    <property type="match status" value="1"/>
</dbReference>